<dbReference type="InterPro" id="IPR036259">
    <property type="entry name" value="MFS_trans_sf"/>
</dbReference>
<evidence type="ECO:0000256" key="16">
    <source>
        <dbReference type="SAM" id="Phobius"/>
    </source>
</evidence>
<feature type="region of interest" description="Disordered" evidence="15">
    <location>
        <begin position="639"/>
        <end position="669"/>
    </location>
</feature>
<name>A0ABD3N6V7_9STRA</name>
<dbReference type="InterPro" id="IPR050814">
    <property type="entry name" value="Myo-inositol_Transporter"/>
</dbReference>
<evidence type="ECO:0000256" key="12">
    <source>
        <dbReference type="ARBA" id="ARBA00044668"/>
    </source>
</evidence>
<dbReference type="InterPro" id="IPR003663">
    <property type="entry name" value="Sugar/inositol_transpt"/>
</dbReference>
<evidence type="ECO:0000256" key="14">
    <source>
        <dbReference type="ARBA" id="ARBA00044780"/>
    </source>
</evidence>
<dbReference type="PRINTS" id="PR00171">
    <property type="entry name" value="SUGRTRNSPORT"/>
</dbReference>
<evidence type="ECO:0000256" key="11">
    <source>
        <dbReference type="ARBA" id="ARBA00044662"/>
    </source>
</evidence>
<evidence type="ECO:0000256" key="6">
    <source>
        <dbReference type="ARBA" id="ARBA00022989"/>
    </source>
</evidence>
<dbReference type="NCBIfam" id="TIGR00879">
    <property type="entry name" value="SP"/>
    <property type="match status" value="1"/>
</dbReference>
<feature type="transmembrane region" description="Helical" evidence="16">
    <location>
        <begin position="212"/>
        <end position="232"/>
    </location>
</feature>
<evidence type="ECO:0000256" key="3">
    <source>
        <dbReference type="ARBA" id="ARBA00011738"/>
    </source>
</evidence>
<comment type="catalytic activity">
    <reaction evidence="11">
        <text>D-mannose(out) = D-mannose(in)</text>
        <dbReference type="Rhea" id="RHEA:78391"/>
        <dbReference type="ChEBI" id="CHEBI:4208"/>
    </reaction>
    <physiologicalReaction direction="left-to-right" evidence="11">
        <dbReference type="Rhea" id="RHEA:78392"/>
    </physiologicalReaction>
</comment>
<evidence type="ECO:0000256" key="7">
    <source>
        <dbReference type="ARBA" id="ARBA00023136"/>
    </source>
</evidence>
<dbReference type="FunFam" id="1.20.1250.20:FF:000118">
    <property type="entry name" value="D-xylose-proton symporter-like 3, chloroplastic"/>
    <property type="match status" value="1"/>
</dbReference>
<feature type="transmembrane region" description="Helical" evidence="16">
    <location>
        <begin position="512"/>
        <end position="536"/>
    </location>
</feature>
<evidence type="ECO:0000256" key="2">
    <source>
        <dbReference type="ARBA" id="ARBA00010992"/>
    </source>
</evidence>
<dbReference type="InterPro" id="IPR005829">
    <property type="entry name" value="Sugar_transporter_CS"/>
</dbReference>
<feature type="region of interest" description="Disordered" evidence="15">
    <location>
        <begin position="1"/>
        <end position="136"/>
    </location>
</feature>
<dbReference type="InterPro" id="IPR005828">
    <property type="entry name" value="MFS_sugar_transport-like"/>
</dbReference>
<evidence type="ECO:0000256" key="4">
    <source>
        <dbReference type="ARBA" id="ARBA00022448"/>
    </source>
</evidence>
<feature type="transmembrane region" description="Helical" evidence="16">
    <location>
        <begin position="239"/>
        <end position="259"/>
    </location>
</feature>
<comment type="subcellular location">
    <subcellularLocation>
        <location evidence="1">Membrane</location>
        <topology evidence="1">Multi-pass membrane protein</topology>
    </subcellularLocation>
</comment>
<gene>
    <name evidence="18" type="ORF">ACHAWU_004404</name>
</gene>
<evidence type="ECO:0000256" key="15">
    <source>
        <dbReference type="SAM" id="MobiDB-lite"/>
    </source>
</evidence>
<keyword evidence="7 16" id="KW-0472">Membrane</keyword>
<feature type="transmembrane region" description="Helical" evidence="16">
    <location>
        <begin position="298"/>
        <end position="315"/>
    </location>
</feature>
<comment type="catalytic activity">
    <reaction evidence="13">
        <text>D-fructose(out) = D-fructose(in)</text>
        <dbReference type="Rhea" id="RHEA:60372"/>
        <dbReference type="ChEBI" id="CHEBI:37721"/>
    </reaction>
    <physiologicalReaction direction="left-to-right" evidence="13">
        <dbReference type="Rhea" id="RHEA:60373"/>
    </physiologicalReaction>
</comment>
<keyword evidence="6 16" id="KW-1133">Transmembrane helix</keyword>
<comment type="catalytic activity">
    <reaction evidence="10">
        <text>D-xylose(out) = D-xylose(in)</text>
        <dbReference type="Rhea" id="RHEA:78427"/>
        <dbReference type="ChEBI" id="CHEBI:53455"/>
    </reaction>
    <physiologicalReaction direction="left-to-right" evidence="10">
        <dbReference type="Rhea" id="RHEA:78428"/>
    </physiologicalReaction>
</comment>
<evidence type="ECO:0000313" key="19">
    <source>
        <dbReference type="Proteomes" id="UP001530293"/>
    </source>
</evidence>
<comment type="similarity">
    <text evidence="2">Belongs to the major facilitator superfamily. Sugar transporter (TC 2.A.1.1) family.</text>
</comment>
<evidence type="ECO:0000256" key="1">
    <source>
        <dbReference type="ARBA" id="ARBA00004141"/>
    </source>
</evidence>
<dbReference type="PANTHER" id="PTHR48020:SF49">
    <property type="entry name" value="SUGAR TRANSPORTER"/>
    <property type="match status" value="1"/>
</dbReference>
<evidence type="ECO:0000256" key="9">
    <source>
        <dbReference type="ARBA" id="ARBA00044648"/>
    </source>
</evidence>
<keyword evidence="4" id="KW-0813">Transport</keyword>
<feature type="transmembrane region" description="Helical" evidence="16">
    <location>
        <begin position="327"/>
        <end position="351"/>
    </location>
</feature>
<feature type="compositionally biased region" description="Low complexity" evidence="15">
    <location>
        <begin position="639"/>
        <end position="665"/>
    </location>
</feature>
<evidence type="ECO:0000256" key="10">
    <source>
        <dbReference type="ARBA" id="ARBA00044656"/>
    </source>
</evidence>
<sequence>METGGSLDAPLLSPKPKTNNDDGTAKSDINTSDIMRPPTSSGTVADGYSRTDQRLPIATSYTPVAPPIDFDYNDGVADPDFDAGGGSDNYGATTSSTNAPPHQDDDESSDDNIHNPLHPSQTGIDYHLPHPSHPYLEATHEGEHRYDLTSSGSSGSGRGGINNSIPITNSTKLFAFCAALNSCNLGYDIGVNTGAGPMLQSSLNLSNVQLELFMGAIDLFAMLGALSSNYIADAMGRRWAFRVSAVIFILGTAIQSASYTYATLMIGRTLVGLGVGFGLAVDPVYISEISTAAHRGQLVTWSEIAINIGIVLGFASGLCTSVVEEDIAWRIMFAAGVILPCFVIYFATFVMPESPRWLVSKDRDAEAKEVLKLAYPEGYNVDIIVRKIKEGIAAEAIAEHAVGWDVILFPTPAFKRMIFVGVGTAIAQQAVGIDAIQYFLVYILDETGIARSAQTAVLIGLGVIKLCVVVVAGHLFDRMGRRPLFFMSLVGMSISLFLVSFGFVGGATSERFAVFGLALYLAFFSLGMGPGAWLIPSEVFSTMIRAKAMSVATFMNRATATIISSTFLSVAKAMTFAGFFILLSLVCLIILVWMYVYLPETKGRSLEDMSQYFGEITGDRSIFEAEEMLYRNNLGGSDSSSLAGATGERSTTTGTSGVESTTRSSQRSLVYEKPPPVDAHIVGTMA</sequence>
<organism evidence="18 19">
    <name type="scientific">Discostella pseudostelligera</name>
    <dbReference type="NCBI Taxonomy" id="259834"/>
    <lineage>
        <taxon>Eukaryota</taxon>
        <taxon>Sar</taxon>
        <taxon>Stramenopiles</taxon>
        <taxon>Ochrophyta</taxon>
        <taxon>Bacillariophyta</taxon>
        <taxon>Coscinodiscophyceae</taxon>
        <taxon>Thalassiosirophycidae</taxon>
        <taxon>Stephanodiscales</taxon>
        <taxon>Stephanodiscaceae</taxon>
        <taxon>Discostella</taxon>
    </lineage>
</organism>
<feature type="transmembrane region" description="Helical" evidence="16">
    <location>
        <begin position="456"/>
        <end position="476"/>
    </location>
</feature>
<dbReference type="PANTHER" id="PTHR48020">
    <property type="entry name" value="PROTON MYO-INOSITOL COTRANSPORTER"/>
    <property type="match status" value="1"/>
</dbReference>
<dbReference type="InterPro" id="IPR020846">
    <property type="entry name" value="MFS_dom"/>
</dbReference>
<dbReference type="GO" id="GO:0055085">
    <property type="term" value="P:transmembrane transport"/>
    <property type="evidence" value="ECO:0007669"/>
    <property type="project" value="UniProtKB-ARBA"/>
</dbReference>
<dbReference type="PROSITE" id="PS00217">
    <property type="entry name" value="SUGAR_TRANSPORT_2"/>
    <property type="match status" value="1"/>
</dbReference>
<dbReference type="AlphaFoldDB" id="A0ABD3N6V7"/>
<feature type="domain" description="Major facilitator superfamily (MFS) profile" evidence="17">
    <location>
        <begin position="174"/>
        <end position="602"/>
    </location>
</feature>
<feature type="compositionally biased region" description="Polar residues" evidence="15">
    <location>
        <begin position="27"/>
        <end position="43"/>
    </location>
</feature>
<feature type="transmembrane region" description="Helical" evidence="16">
    <location>
        <begin position="548"/>
        <end position="570"/>
    </location>
</feature>
<comment type="catalytic activity">
    <reaction evidence="12">
        <text>D-glucosamine(out) = D-glucosamine(in)</text>
        <dbReference type="Rhea" id="RHEA:78423"/>
        <dbReference type="ChEBI" id="CHEBI:58723"/>
    </reaction>
    <physiologicalReaction direction="left-to-right" evidence="12">
        <dbReference type="Rhea" id="RHEA:78424"/>
    </physiologicalReaction>
</comment>
<dbReference type="EMBL" id="JALLBG020000020">
    <property type="protein sequence ID" value="KAL3771845.1"/>
    <property type="molecule type" value="Genomic_DNA"/>
</dbReference>
<proteinExistence type="inferred from homology"/>
<dbReference type="Proteomes" id="UP001530293">
    <property type="component" value="Unassembled WGS sequence"/>
</dbReference>
<reference evidence="18 19" key="1">
    <citation type="submission" date="2024-10" db="EMBL/GenBank/DDBJ databases">
        <title>Updated reference genomes for cyclostephanoid diatoms.</title>
        <authorList>
            <person name="Roberts W.R."/>
            <person name="Alverson A.J."/>
        </authorList>
    </citation>
    <scope>NUCLEOTIDE SEQUENCE [LARGE SCALE GENOMIC DNA]</scope>
    <source>
        <strain evidence="18 19">AJA232-27</strain>
    </source>
</reference>
<evidence type="ECO:0000259" key="17">
    <source>
        <dbReference type="PROSITE" id="PS50850"/>
    </source>
</evidence>
<keyword evidence="5 16" id="KW-0812">Transmembrane</keyword>
<dbReference type="Gene3D" id="1.20.1250.20">
    <property type="entry name" value="MFS general substrate transporter like domains"/>
    <property type="match status" value="1"/>
</dbReference>
<feature type="transmembrane region" description="Helical" evidence="16">
    <location>
        <begin position="418"/>
        <end position="444"/>
    </location>
</feature>
<dbReference type="PROSITE" id="PS50850">
    <property type="entry name" value="MFS"/>
    <property type="match status" value="1"/>
</dbReference>
<comment type="catalytic activity">
    <reaction evidence="9">
        <text>D-glucose(out) = D-glucose(in)</text>
        <dbReference type="Rhea" id="RHEA:60376"/>
        <dbReference type="ChEBI" id="CHEBI:4167"/>
    </reaction>
    <physiologicalReaction direction="left-to-right" evidence="9">
        <dbReference type="Rhea" id="RHEA:60377"/>
    </physiologicalReaction>
</comment>
<feature type="transmembrane region" description="Helical" evidence="16">
    <location>
        <begin position="483"/>
        <end position="506"/>
    </location>
</feature>
<protein>
    <recommendedName>
        <fullName evidence="14">Hexose transporter 1</fullName>
    </recommendedName>
</protein>
<comment type="catalytic activity">
    <reaction evidence="8">
        <text>D-galactose(in) = D-galactose(out)</text>
        <dbReference type="Rhea" id="RHEA:34915"/>
        <dbReference type="ChEBI" id="CHEBI:4139"/>
    </reaction>
    <physiologicalReaction direction="right-to-left" evidence="8">
        <dbReference type="Rhea" id="RHEA:34917"/>
    </physiologicalReaction>
</comment>
<evidence type="ECO:0000256" key="8">
    <source>
        <dbReference type="ARBA" id="ARBA00044637"/>
    </source>
</evidence>
<comment type="caution">
    <text evidence="18">The sequence shown here is derived from an EMBL/GenBank/DDBJ whole genome shotgun (WGS) entry which is preliminary data.</text>
</comment>
<dbReference type="GO" id="GO:0005737">
    <property type="term" value="C:cytoplasm"/>
    <property type="evidence" value="ECO:0007669"/>
    <property type="project" value="UniProtKB-ARBA"/>
</dbReference>
<dbReference type="GO" id="GO:0016020">
    <property type="term" value="C:membrane"/>
    <property type="evidence" value="ECO:0007669"/>
    <property type="project" value="UniProtKB-SubCell"/>
</dbReference>
<feature type="compositionally biased region" description="Polar residues" evidence="15">
    <location>
        <begin position="90"/>
        <end position="100"/>
    </location>
</feature>
<dbReference type="Pfam" id="PF00083">
    <property type="entry name" value="Sugar_tr"/>
    <property type="match status" value="1"/>
</dbReference>
<evidence type="ECO:0000256" key="5">
    <source>
        <dbReference type="ARBA" id="ARBA00022692"/>
    </source>
</evidence>
<feature type="transmembrane region" description="Helical" evidence="16">
    <location>
        <begin position="576"/>
        <end position="598"/>
    </location>
</feature>
<accession>A0ABD3N6V7</accession>
<comment type="subunit">
    <text evidence="3">Homodimer.</text>
</comment>
<evidence type="ECO:0000256" key="13">
    <source>
        <dbReference type="ARBA" id="ARBA00044710"/>
    </source>
</evidence>
<keyword evidence="19" id="KW-1185">Reference proteome</keyword>
<evidence type="ECO:0000313" key="18">
    <source>
        <dbReference type="EMBL" id="KAL3771845.1"/>
    </source>
</evidence>
<dbReference type="SUPFAM" id="SSF103473">
    <property type="entry name" value="MFS general substrate transporter"/>
    <property type="match status" value="1"/>
</dbReference>